<keyword evidence="2" id="KW-0812">Transmembrane</keyword>
<sequence>YQDDLRERQKSASKQYRDKQKMILQEREQMFENIQKENLKLKTENNCMKKQFDQKFDLILSQMHVLTEEVKKISCTMNKQEYVPQAYQPQYQTYQASTDSHTGDSYSHQEIRIKQEQFLEENNDVPQEEEIIEPAPFFEEFSNHGFAFAMLLIIILVLPSFLLPLYAGESTKRSYYNSGFKQISMDEVVIEKGMEPMRASPINGVKVGDTALKLMGIDQQEDWCKNLCRGCITENDSET</sequence>
<protein>
    <submittedName>
        <fullName evidence="3">Uncharacterized protein</fullName>
    </submittedName>
</protein>
<feature type="non-terminal residue" evidence="3">
    <location>
        <position position="1"/>
    </location>
</feature>
<organism evidence="3">
    <name type="scientific">Trepomonas sp. PC1</name>
    <dbReference type="NCBI Taxonomy" id="1076344"/>
    <lineage>
        <taxon>Eukaryota</taxon>
        <taxon>Metamonada</taxon>
        <taxon>Diplomonadida</taxon>
        <taxon>Hexamitidae</taxon>
        <taxon>Hexamitinae</taxon>
        <taxon>Trepomonas</taxon>
    </lineage>
</organism>
<keyword evidence="2" id="KW-1133">Transmembrane helix</keyword>
<feature type="transmembrane region" description="Helical" evidence="2">
    <location>
        <begin position="146"/>
        <end position="167"/>
    </location>
</feature>
<keyword evidence="2" id="KW-0472">Membrane</keyword>
<dbReference type="CDD" id="cd14686">
    <property type="entry name" value="bZIP"/>
    <property type="match status" value="1"/>
</dbReference>
<dbReference type="EMBL" id="GDID01003768">
    <property type="protein sequence ID" value="JAP92838.1"/>
    <property type="molecule type" value="Transcribed_RNA"/>
</dbReference>
<evidence type="ECO:0000313" key="3">
    <source>
        <dbReference type="EMBL" id="JAP92838.1"/>
    </source>
</evidence>
<name>A0A146K915_9EUKA</name>
<proteinExistence type="predicted"/>
<gene>
    <name evidence="3" type="ORF">TPC1_15090</name>
</gene>
<accession>A0A146K915</accession>
<evidence type="ECO:0000256" key="2">
    <source>
        <dbReference type="SAM" id="Phobius"/>
    </source>
</evidence>
<dbReference type="AlphaFoldDB" id="A0A146K915"/>
<evidence type="ECO:0000256" key="1">
    <source>
        <dbReference type="SAM" id="Coils"/>
    </source>
</evidence>
<keyword evidence="1" id="KW-0175">Coiled coil</keyword>
<feature type="coiled-coil region" evidence="1">
    <location>
        <begin position="24"/>
        <end position="51"/>
    </location>
</feature>
<reference evidence="3" key="1">
    <citation type="submission" date="2015-07" db="EMBL/GenBank/DDBJ databases">
        <title>Adaptation to a free-living lifestyle via gene acquisitions in the diplomonad Trepomonas sp. PC1.</title>
        <authorList>
            <person name="Xu F."/>
            <person name="Jerlstrom-Hultqvist J."/>
            <person name="Kolisko M."/>
            <person name="Simpson A.G.B."/>
            <person name="Roger A.J."/>
            <person name="Svard S.G."/>
            <person name="Andersson J.O."/>
        </authorList>
    </citation>
    <scope>NUCLEOTIDE SEQUENCE</scope>
    <source>
        <strain evidence="3">PC1</strain>
    </source>
</reference>